<keyword evidence="3" id="KW-1185">Reference proteome</keyword>
<organism evidence="2 3">
    <name type="scientific">Microbacterium resistens</name>
    <dbReference type="NCBI Taxonomy" id="156977"/>
    <lineage>
        <taxon>Bacteria</taxon>
        <taxon>Bacillati</taxon>
        <taxon>Actinomycetota</taxon>
        <taxon>Actinomycetes</taxon>
        <taxon>Micrococcales</taxon>
        <taxon>Microbacteriaceae</taxon>
        <taxon>Microbacterium</taxon>
    </lineage>
</organism>
<keyword evidence="1" id="KW-0812">Transmembrane</keyword>
<comment type="caution">
    <text evidence="2">The sequence shown here is derived from an EMBL/GenBank/DDBJ whole genome shotgun (WGS) entry which is preliminary data.</text>
</comment>
<evidence type="ECO:0000313" key="3">
    <source>
        <dbReference type="Proteomes" id="UP001259347"/>
    </source>
</evidence>
<proteinExistence type="predicted"/>
<accession>A0ABU1SG75</accession>
<protein>
    <submittedName>
        <fullName evidence="2">Uncharacterized protein</fullName>
    </submittedName>
</protein>
<dbReference type="Proteomes" id="UP001259347">
    <property type="component" value="Unassembled WGS sequence"/>
</dbReference>
<keyword evidence="1" id="KW-0472">Membrane</keyword>
<dbReference type="EMBL" id="JAVDUM010000016">
    <property type="protein sequence ID" value="MDR6868606.1"/>
    <property type="molecule type" value="Genomic_DNA"/>
</dbReference>
<sequence length="242" mass="25186">MSVETAASETQMRAVRRPGLWVKRVGGVVGFAGGVIGIIGGIAGVMFGLPGYNRATGDPLVVTYGVQLISVGGVSDVSSGSQVTREIPGATSTMLVSNRSDRPVTVANIGPRDAPDSYTANFTSANVADGRPVTDTFDKRVNLAFVLQPGDSAWVVATIGNLSGSCGPASSDCAQLDILTGDEAHIRVNLAQESSDCTGGPDSPCGRLQEVWEAALASPQLRKERCVSALREHLELSPDQCR</sequence>
<dbReference type="RefSeq" id="WP_310022597.1">
    <property type="nucleotide sequence ID" value="NZ_JAVDUM010000016.1"/>
</dbReference>
<evidence type="ECO:0000313" key="2">
    <source>
        <dbReference type="EMBL" id="MDR6868606.1"/>
    </source>
</evidence>
<feature type="transmembrane region" description="Helical" evidence="1">
    <location>
        <begin position="21"/>
        <end position="49"/>
    </location>
</feature>
<reference evidence="2 3" key="1">
    <citation type="submission" date="2023-07" db="EMBL/GenBank/DDBJ databases">
        <title>Sorghum-associated microbial communities from plants grown in Nebraska, USA.</title>
        <authorList>
            <person name="Schachtman D."/>
        </authorList>
    </citation>
    <scope>NUCLEOTIDE SEQUENCE [LARGE SCALE GENOMIC DNA]</scope>
    <source>
        <strain evidence="2 3">2980</strain>
    </source>
</reference>
<gene>
    <name evidence="2" type="ORF">J2Y69_003230</name>
</gene>
<evidence type="ECO:0000256" key="1">
    <source>
        <dbReference type="SAM" id="Phobius"/>
    </source>
</evidence>
<name>A0ABU1SG75_9MICO</name>
<keyword evidence="1" id="KW-1133">Transmembrane helix</keyword>